<proteinExistence type="predicted"/>
<dbReference type="GeneID" id="104733614"/>
<dbReference type="Pfam" id="PF00646">
    <property type="entry name" value="F-box"/>
    <property type="match status" value="1"/>
</dbReference>
<reference evidence="4" key="2">
    <citation type="submission" date="2025-08" db="UniProtKB">
        <authorList>
            <consortium name="RefSeq"/>
        </authorList>
    </citation>
    <scope>IDENTIFICATION</scope>
    <source>
        <tissue evidence="4">Leaf</tissue>
    </source>
</reference>
<evidence type="ECO:0000259" key="1">
    <source>
        <dbReference type="Pfam" id="PF00646"/>
    </source>
</evidence>
<name>A0ABM0V688_CAMSA</name>
<protein>
    <submittedName>
        <fullName evidence="4">F-box/kelch-repeat protein At5g49000-like</fullName>
    </submittedName>
</protein>
<feature type="domain" description="F-box" evidence="1">
    <location>
        <begin position="43"/>
        <end position="81"/>
    </location>
</feature>
<dbReference type="Pfam" id="PF25210">
    <property type="entry name" value="Kelch_FKB95"/>
    <property type="match status" value="1"/>
</dbReference>
<dbReference type="SMART" id="SM00612">
    <property type="entry name" value="Kelch"/>
    <property type="match status" value="2"/>
</dbReference>
<evidence type="ECO:0000259" key="2">
    <source>
        <dbReference type="Pfam" id="PF25210"/>
    </source>
</evidence>
<dbReference type="InterPro" id="IPR001810">
    <property type="entry name" value="F-box_dom"/>
</dbReference>
<evidence type="ECO:0000313" key="3">
    <source>
        <dbReference type="Proteomes" id="UP000694864"/>
    </source>
</evidence>
<dbReference type="PANTHER" id="PTHR24414">
    <property type="entry name" value="F-BOX/KELCH-REPEAT PROTEIN SKIP4"/>
    <property type="match status" value="1"/>
</dbReference>
<organism evidence="3 4">
    <name type="scientific">Camelina sativa</name>
    <name type="common">False flax</name>
    <name type="synonym">Myagrum sativum</name>
    <dbReference type="NCBI Taxonomy" id="90675"/>
    <lineage>
        <taxon>Eukaryota</taxon>
        <taxon>Viridiplantae</taxon>
        <taxon>Streptophyta</taxon>
        <taxon>Embryophyta</taxon>
        <taxon>Tracheophyta</taxon>
        <taxon>Spermatophyta</taxon>
        <taxon>Magnoliopsida</taxon>
        <taxon>eudicotyledons</taxon>
        <taxon>Gunneridae</taxon>
        <taxon>Pentapetalae</taxon>
        <taxon>rosids</taxon>
        <taxon>malvids</taxon>
        <taxon>Brassicales</taxon>
        <taxon>Brassicaceae</taxon>
        <taxon>Camelineae</taxon>
        <taxon>Camelina</taxon>
    </lineage>
</organism>
<reference evidence="3" key="1">
    <citation type="journal article" date="2014" name="Nat. Commun.">
        <title>The emerging biofuel crop Camelina sativa retains a highly undifferentiated hexaploid genome structure.</title>
        <authorList>
            <person name="Kagale S."/>
            <person name="Koh C."/>
            <person name="Nixon J."/>
            <person name="Bollina V."/>
            <person name="Clarke W.E."/>
            <person name="Tuteja R."/>
            <person name="Spillane C."/>
            <person name="Robinson S.J."/>
            <person name="Links M.G."/>
            <person name="Clarke C."/>
            <person name="Higgins E.E."/>
            <person name="Huebert T."/>
            <person name="Sharpe A.G."/>
            <person name="Parkin I.A."/>
        </authorList>
    </citation>
    <scope>NUCLEOTIDE SEQUENCE [LARGE SCALE GENOMIC DNA]</scope>
    <source>
        <strain evidence="3">cv. DH55</strain>
    </source>
</reference>
<gene>
    <name evidence="4" type="primary">LOC104733614</name>
</gene>
<dbReference type="SUPFAM" id="SSF117281">
    <property type="entry name" value="Kelch motif"/>
    <property type="match status" value="1"/>
</dbReference>
<keyword evidence="3" id="KW-1185">Reference proteome</keyword>
<dbReference type="Gene3D" id="2.120.10.80">
    <property type="entry name" value="Kelch-type beta propeller"/>
    <property type="match status" value="1"/>
</dbReference>
<dbReference type="PANTHER" id="PTHR24414:SF115">
    <property type="entry name" value="F-BOX DOMAIN-CONTAINING PROTEIN"/>
    <property type="match status" value="1"/>
</dbReference>
<sequence length="406" mass="46373">MGMNPSVEQSMKGRSVMRGLTACHNKRTKKKKKKEKEVCGLWSLPDEVVVNCLAQLSRLDLAALAIASKSHRSLVVSSEVTKLRWQMGCVEQYVYVCLRIFPEPSPRWFILHPIQRWLKPIHMDFYDQAPKSGSAFVPMSYGIYIIGGLVDGKPTSEVSYFNCFKHKWYLMHPMKMARASPSASLMLTDSGGCKIYVFGGLADDVADSSNWAEVYDISTNTWDFLFVFTPKMPLNIQQSVLMNISKEEEEVYAVDEDGQNFSFSPSKCMFVARGNTDSMPGHIYRNDWCVIGKFLFCRSTRGRILWCLPYDLHWKEVKGLEQLRQWCSYITKLCTSPAGKIVIFSKPHPHSLELFSTEISISLGKGKRNRHEIWGKIEWSGAVFKLDPLTDSSYSFNVLYANYVHI</sequence>
<dbReference type="InterPro" id="IPR057499">
    <property type="entry name" value="Kelch_FKB95"/>
</dbReference>
<dbReference type="InterPro" id="IPR036047">
    <property type="entry name" value="F-box-like_dom_sf"/>
</dbReference>
<dbReference type="RefSeq" id="XP_010451485.1">
    <property type="nucleotide sequence ID" value="XM_010453183.1"/>
</dbReference>
<feature type="domain" description="FKB95-like N-terminal Kelch" evidence="2">
    <location>
        <begin position="126"/>
        <end position="384"/>
    </location>
</feature>
<accession>A0ABM0V688</accession>
<dbReference type="InterPro" id="IPR050354">
    <property type="entry name" value="F-box/kelch-repeat_ARATH"/>
</dbReference>
<evidence type="ECO:0000313" key="4">
    <source>
        <dbReference type="RefSeq" id="XP_010451485.1"/>
    </source>
</evidence>
<dbReference type="InterPro" id="IPR015915">
    <property type="entry name" value="Kelch-typ_b-propeller"/>
</dbReference>
<dbReference type="Proteomes" id="UP000694864">
    <property type="component" value="Chromosome 12"/>
</dbReference>
<dbReference type="InterPro" id="IPR006652">
    <property type="entry name" value="Kelch_1"/>
</dbReference>
<dbReference type="SUPFAM" id="SSF81383">
    <property type="entry name" value="F-box domain"/>
    <property type="match status" value="1"/>
</dbReference>